<name>A0A931GJD4_9ACTN</name>
<dbReference type="EMBL" id="JADOUA010000001">
    <property type="protein sequence ID" value="MBG6089135.1"/>
    <property type="molecule type" value="Genomic_DNA"/>
</dbReference>
<evidence type="ECO:0000259" key="2">
    <source>
        <dbReference type="Pfam" id="PF04149"/>
    </source>
</evidence>
<feature type="region of interest" description="Disordered" evidence="1">
    <location>
        <begin position="1"/>
        <end position="23"/>
    </location>
</feature>
<dbReference type="Pfam" id="PF04149">
    <property type="entry name" value="DUF397"/>
    <property type="match status" value="1"/>
</dbReference>
<reference evidence="3" key="1">
    <citation type="submission" date="2020-11" db="EMBL/GenBank/DDBJ databases">
        <title>Sequencing the genomes of 1000 actinobacteria strains.</title>
        <authorList>
            <person name="Klenk H.-P."/>
        </authorList>
    </citation>
    <scope>NUCLEOTIDE SEQUENCE</scope>
    <source>
        <strain evidence="3">DSM 43175</strain>
    </source>
</reference>
<evidence type="ECO:0000313" key="3">
    <source>
        <dbReference type="EMBL" id="MBG6089135.1"/>
    </source>
</evidence>
<accession>A0A931GJD4</accession>
<protein>
    <recommendedName>
        <fullName evidence="2">DUF397 domain-containing protein</fullName>
    </recommendedName>
</protein>
<feature type="domain" description="DUF397" evidence="2">
    <location>
        <begin position="9"/>
        <end position="61"/>
    </location>
</feature>
<dbReference type="Proteomes" id="UP000614047">
    <property type="component" value="Unassembled WGS sequence"/>
</dbReference>
<dbReference type="RefSeq" id="WP_197011778.1">
    <property type="nucleotide sequence ID" value="NZ_BAABES010000022.1"/>
</dbReference>
<gene>
    <name evidence="3" type="ORF">IW256_003248</name>
</gene>
<proteinExistence type="predicted"/>
<sequence length="68" mass="7589">MTRPNVSPQWRKSSHSTDTGGECVEVAELRPAIGIRDSKNPDGPVLLLPDNHWKALTRHIKDGRYDPA</sequence>
<evidence type="ECO:0000313" key="4">
    <source>
        <dbReference type="Proteomes" id="UP000614047"/>
    </source>
</evidence>
<organism evidence="3 4">
    <name type="scientific">Actinomadura viridis</name>
    <dbReference type="NCBI Taxonomy" id="58110"/>
    <lineage>
        <taxon>Bacteria</taxon>
        <taxon>Bacillati</taxon>
        <taxon>Actinomycetota</taxon>
        <taxon>Actinomycetes</taxon>
        <taxon>Streptosporangiales</taxon>
        <taxon>Thermomonosporaceae</taxon>
        <taxon>Actinomadura</taxon>
    </lineage>
</organism>
<evidence type="ECO:0000256" key="1">
    <source>
        <dbReference type="SAM" id="MobiDB-lite"/>
    </source>
</evidence>
<feature type="compositionally biased region" description="Polar residues" evidence="1">
    <location>
        <begin position="1"/>
        <end position="19"/>
    </location>
</feature>
<dbReference type="AlphaFoldDB" id="A0A931GJD4"/>
<keyword evidence="4" id="KW-1185">Reference proteome</keyword>
<dbReference type="InterPro" id="IPR007278">
    <property type="entry name" value="DUF397"/>
</dbReference>
<comment type="caution">
    <text evidence="3">The sequence shown here is derived from an EMBL/GenBank/DDBJ whole genome shotgun (WGS) entry which is preliminary data.</text>
</comment>